<evidence type="ECO:0000313" key="3">
    <source>
        <dbReference type="Proteomes" id="UP001451782"/>
    </source>
</evidence>
<dbReference type="PANTHER" id="PTHR22916:SF3">
    <property type="entry name" value="UDP-GLCNAC:BETAGAL BETA-1,3-N-ACETYLGLUCOSAMINYLTRANSFERASE-LIKE PROTEIN 1"/>
    <property type="match status" value="1"/>
</dbReference>
<evidence type="ECO:0000259" key="1">
    <source>
        <dbReference type="Pfam" id="PF00535"/>
    </source>
</evidence>
<sequence length="251" mass="28399">MAPLVSFVIATHERPSSLVRAINSVIAQGSEAELIVIADEGSRGTRAAAAGALRETDIFLSYPGIRGPSESRNLGCKMARGSWLCFLDDDDTITPDCLAQIKSHLQPGNVIYGNYTLVKDNTDLTFGETKRSWLGEKSLESIEVRNFIPVGAYFVPAELARRVAFDTHLPSHEDWDYLLKLYALAPFHYADVWGFRYHHAPEPSRNNMKREERRLAFLSIYRRHQAKTTHTKRKRSQCLAKMGMELGERFL</sequence>
<keyword evidence="3" id="KW-1185">Reference proteome</keyword>
<dbReference type="AlphaFoldDB" id="A0AAN0M5A8"/>
<dbReference type="Gene3D" id="3.90.550.10">
    <property type="entry name" value="Spore Coat Polysaccharide Biosynthesis Protein SpsA, Chain A"/>
    <property type="match status" value="1"/>
</dbReference>
<gene>
    <name evidence="2" type="ORF">AABB28_12540</name>
</gene>
<dbReference type="EC" id="2.4.-.-" evidence="2"/>
<reference evidence="2 3" key="1">
    <citation type="submission" date="2024-04" db="EMBL/GenBank/DDBJ databases">
        <title>Phylogenomic analyses of a clade within the roseobacter group suggest taxonomic reassignments of species of the genera Aestuariivita, Citreicella, Loktanella, Nautella, Pelagibaca, Ruegeria, Thalassobius, Thiobacimonas and Tropicibacter, and the proposal o.</title>
        <authorList>
            <person name="Jeon C.O."/>
        </authorList>
    </citation>
    <scope>NUCLEOTIDE SEQUENCE [LARGE SCALE GENOMIC DNA]</scope>
    <source>
        <strain evidence="2 3">G8-12</strain>
    </source>
</reference>
<dbReference type="InterPro" id="IPR001173">
    <property type="entry name" value="Glyco_trans_2-like"/>
</dbReference>
<dbReference type="SUPFAM" id="SSF53448">
    <property type="entry name" value="Nucleotide-diphospho-sugar transferases"/>
    <property type="match status" value="1"/>
</dbReference>
<proteinExistence type="predicted"/>
<dbReference type="Proteomes" id="UP001451782">
    <property type="component" value="Chromosome"/>
</dbReference>
<feature type="domain" description="Glycosyltransferase 2-like" evidence="1">
    <location>
        <begin position="6"/>
        <end position="130"/>
    </location>
</feature>
<dbReference type="KEGG" id="yag:AABB28_12540"/>
<dbReference type="PANTHER" id="PTHR22916">
    <property type="entry name" value="GLYCOSYLTRANSFERASE"/>
    <property type="match status" value="1"/>
</dbReference>
<organism evidence="2 3">
    <name type="scientific">Yoonia algicola</name>
    <dbReference type="NCBI Taxonomy" id="3137368"/>
    <lineage>
        <taxon>Bacteria</taxon>
        <taxon>Pseudomonadati</taxon>
        <taxon>Pseudomonadota</taxon>
        <taxon>Alphaproteobacteria</taxon>
        <taxon>Rhodobacterales</taxon>
        <taxon>Paracoccaceae</taxon>
        <taxon>Yoonia</taxon>
    </lineage>
</organism>
<name>A0AAN0M5A8_9RHOB</name>
<dbReference type="EMBL" id="CP151762">
    <property type="protein sequence ID" value="WZU62707.1"/>
    <property type="molecule type" value="Genomic_DNA"/>
</dbReference>
<dbReference type="GO" id="GO:0016758">
    <property type="term" value="F:hexosyltransferase activity"/>
    <property type="evidence" value="ECO:0007669"/>
    <property type="project" value="UniProtKB-ARBA"/>
</dbReference>
<dbReference type="InterPro" id="IPR029044">
    <property type="entry name" value="Nucleotide-diphossugar_trans"/>
</dbReference>
<accession>A0AAN0M5A8</accession>
<keyword evidence="2" id="KW-0808">Transferase</keyword>
<protein>
    <submittedName>
        <fullName evidence="2">Glycosyltransferase</fullName>
        <ecNumber evidence="2">2.4.-.-</ecNumber>
    </submittedName>
</protein>
<keyword evidence="2" id="KW-0328">Glycosyltransferase</keyword>
<dbReference type="Pfam" id="PF00535">
    <property type="entry name" value="Glycos_transf_2"/>
    <property type="match status" value="1"/>
</dbReference>
<evidence type="ECO:0000313" key="2">
    <source>
        <dbReference type="EMBL" id="WZU62707.1"/>
    </source>
</evidence>
<dbReference type="RefSeq" id="WP_342069108.1">
    <property type="nucleotide sequence ID" value="NZ_CP151762.1"/>
</dbReference>